<evidence type="ECO:0000256" key="4">
    <source>
        <dbReference type="ARBA" id="ARBA00014281"/>
    </source>
</evidence>
<keyword evidence="7" id="KW-0479">Metal-binding</keyword>
<dbReference type="PROSITE" id="PS01087">
    <property type="entry name" value="RADICAL_ACTIVATING"/>
    <property type="match status" value="1"/>
</dbReference>
<dbReference type="GO" id="GO:0004748">
    <property type="term" value="F:ribonucleoside-diphosphate reductase activity, thioredoxin disulfide as acceptor"/>
    <property type="evidence" value="ECO:0007669"/>
    <property type="project" value="TreeGrafter"/>
</dbReference>
<evidence type="ECO:0000256" key="10">
    <source>
        <dbReference type="ARBA" id="ARBA00023014"/>
    </source>
</evidence>
<evidence type="ECO:0000256" key="8">
    <source>
        <dbReference type="ARBA" id="ARBA00023002"/>
    </source>
</evidence>
<sequence length="180" mass="20362">MNYSNIKFSDIANGVGVRTTLFVSGCRLHCEGCFNYEAWDFKSGGEFTPEVEQEIIDSLAPVYINGLSILGGEPFEPENQEGLVEFVEKVRATYPQKSIWMYSGHTWDQLTEGKWHTEYTDRILSCIDVLVDGPWVQSLHDITLRFRGSSNQRLIDVPKTLASGEVTLWSDGPMLSSREM</sequence>
<keyword evidence="5" id="KW-0004">4Fe-4S</keyword>
<comment type="caution">
    <text evidence="13">The sequence shown here is derived from an EMBL/GenBank/DDBJ whole genome shotgun (WGS) entry which is preliminary data.</text>
</comment>
<dbReference type="PANTHER" id="PTHR30352">
    <property type="entry name" value="PYRUVATE FORMATE-LYASE-ACTIVATING ENZYME"/>
    <property type="match status" value="1"/>
</dbReference>
<dbReference type="NCBIfam" id="TIGR02491">
    <property type="entry name" value="NrdG"/>
    <property type="match status" value="1"/>
</dbReference>
<dbReference type="SFLD" id="SFLDG01066">
    <property type="entry name" value="organic_radical-activating_enz"/>
    <property type="match status" value="1"/>
</dbReference>
<keyword evidence="8 12" id="KW-0560">Oxidoreductase</keyword>
<organism evidence="13 14">
    <name type="scientific">Lancefieldella parvula</name>
    <dbReference type="NCBI Taxonomy" id="1382"/>
    <lineage>
        <taxon>Bacteria</taxon>
        <taxon>Bacillati</taxon>
        <taxon>Actinomycetota</taxon>
        <taxon>Coriobacteriia</taxon>
        <taxon>Coriobacteriales</taxon>
        <taxon>Atopobiaceae</taxon>
        <taxon>Lancefieldella</taxon>
    </lineage>
</organism>
<dbReference type="SUPFAM" id="SSF102114">
    <property type="entry name" value="Radical SAM enzymes"/>
    <property type="match status" value="1"/>
</dbReference>
<dbReference type="InterPro" id="IPR012837">
    <property type="entry name" value="NrdG"/>
</dbReference>
<protein>
    <recommendedName>
        <fullName evidence="4 12">Anaerobic ribonucleoside-triphosphate reductase-activating protein</fullName>
        <ecNumber evidence="12">1.97.1.-</ecNumber>
    </recommendedName>
</protein>
<dbReference type="InterPro" id="IPR013785">
    <property type="entry name" value="Aldolase_TIM"/>
</dbReference>
<comment type="catalytic activity">
    <reaction evidence="11">
        <text>glycyl-[protein] + reduced [flavodoxin] + S-adenosyl-L-methionine = glycin-2-yl radical-[protein] + semiquinone [flavodoxin] + 5'-deoxyadenosine + L-methionine + H(+)</text>
        <dbReference type="Rhea" id="RHEA:61976"/>
        <dbReference type="Rhea" id="RHEA-COMP:10622"/>
        <dbReference type="Rhea" id="RHEA-COMP:14480"/>
        <dbReference type="Rhea" id="RHEA-COMP:15993"/>
        <dbReference type="Rhea" id="RHEA-COMP:15994"/>
        <dbReference type="ChEBI" id="CHEBI:15378"/>
        <dbReference type="ChEBI" id="CHEBI:17319"/>
        <dbReference type="ChEBI" id="CHEBI:29947"/>
        <dbReference type="ChEBI" id="CHEBI:32722"/>
        <dbReference type="ChEBI" id="CHEBI:57618"/>
        <dbReference type="ChEBI" id="CHEBI:57844"/>
        <dbReference type="ChEBI" id="CHEBI:59789"/>
        <dbReference type="ChEBI" id="CHEBI:140311"/>
    </reaction>
</comment>
<dbReference type="GO" id="GO:0043365">
    <property type="term" value="F:[formate-C-acetyltransferase]-activating enzyme activity"/>
    <property type="evidence" value="ECO:0007669"/>
    <property type="project" value="InterPro"/>
</dbReference>
<proteinExistence type="inferred from homology"/>
<evidence type="ECO:0000256" key="6">
    <source>
        <dbReference type="ARBA" id="ARBA00022691"/>
    </source>
</evidence>
<dbReference type="Proteomes" id="UP000772566">
    <property type="component" value="Unassembled WGS sequence"/>
</dbReference>
<dbReference type="SFLD" id="SFLDF00299">
    <property type="entry name" value="anaerobic_ribonucleoside-triph"/>
    <property type="match status" value="1"/>
</dbReference>
<dbReference type="SFLD" id="SFLDG01063">
    <property type="entry name" value="activating_enzymes__group_1"/>
    <property type="match status" value="1"/>
</dbReference>
<dbReference type="PANTHER" id="PTHR30352:SF2">
    <property type="entry name" value="ANAEROBIC RIBONUCLEOSIDE-TRIPHOSPHATE REDUCTASE-ACTIVATING PROTEIN"/>
    <property type="match status" value="1"/>
</dbReference>
<accession>A0A930VZH1</accession>
<keyword evidence="9" id="KW-0408">Iron</keyword>
<gene>
    <name evidence="13" type="primary">nrdG</name>
    <name evidence="13" type="ORF">HXK23_00425</name>
</gene>
<dbReference type="EMBL" id="JABZGT010000005">
    <property type="protein sequence ID" value="MBF4808689.1"/>
    <property type="molecule type" value="Genomic_DNA"/>
</dbReference>
<dbReference type="GO" id="GO:0046872">
    <property type="term" value="F:metal ion binding"/>
    <property type="evidence" value="ECO:0007669"/>
    <property type="project" value="UniProtKB-KW"/>
</dbReference>
<dbReference type="InterPro" id="IPR001989">
    <property type="entry name" value="Radical_activat_CS"/>
</dbReference>
<dbReference type="InterPro" id="IPR007197">
    <property type="entry name" value="rSAM"/>
</dbReference>
<dbReference type="Gene3D" id="3.20.20.70">
    <property type="entry name" value="Aldolase class I"/>
    <property type="match status" value="1"/>
</dbReference>
<evidence type="ECO:0000256" key="7">
    <source>
        <dbReference type="ARBA" id="ARBA00022723"/>
    </source>
</evidence>
<reference evidence="13" key="1">
    <citation type="submission" date="2020-04" db="EMBL/GenBank/DDBJ databases">
        <title>Deep metagenomics examines the oral microbiome during advanced dental caries in children, revealing novel taxa and co-occurrences with host molecules.</title>
        <authorList>
            <person name="Baker J.L."/>
            <person name="Morton J.T."/>
            <person name="Dinis M."/>
            <person name="Alvarez R."/>
            <person name="Tran N.C."/>
            <person name="Knight R."/>
            <person name="Edlund A."/>
        </authorList>
    </citation>
    <scope>NUCLEOTIDE SEQUENCE</scope>
    <source>
        <strain evidence="13">JCVI_22A_bin.2</strain>
    </source>
</reference>
<keyword evidence="10" id="KW-0411">Iron-sulfur</keyword>
<dbReference type="CDD" id="cd01335">
    <property type="entry name" value="Radical_SAM"/>
    <property type="match status" value="1"/>
</dbReference>
<evidence type="ECO:0000256" key="1">
    <source>
        <dbReference type="ARBA" id="ARBA00001966"/>
    </source>
</evidence>
<dbReference type="InterPro" id="IPR034457">
    <property type="entry name" value="Organic_radical-activating"/>
</dbReference>
<dbReference type="AlphaFoldDB" id="A0A930VZH1"/>
<comment type="function">
    <text evidence="2 12">Activation of anaerobic ribonucleoside-triphosphate reductase under anaerobic conditions by generation of an organic free radical, using S-adenosylmethionine and reduced flavodoxin as cosubstrates to produce 5'-deoxy-adenosine.</text>
</comment>
<comment type="similarity">
    <text evidence="3 12">Belongs to the organic radical-activating enzymes family.</text>
</comment>
<dbReference type="GO" id="GO:0051539">
    <property type="term" value="F:4 iron, 4 sulfur cluster binding"/>
    <property type="evidence" value="ECO:0007669"/>
    <property type="project" value="UniProtKB-KW"/>
</dbReference>
<dbReference type="InterPro" id="IPR058240">
    <property type="entry name" value="rSAM_sf"/>
</dbReference>
<evidence type="ECO:0000256" key="2">
    <source>
        <dbReference type="ARBA" id="ARBA00003852"/>
    </source>
</evidence>
<evidence type="ECO:0000256" key="5">
    <source>
        <dbReference type="ARBA" id="ARBA00022485"/>
    </source>
</evidence>
<dbReference type="SFLD" id="SFLDS00029">
    <property type="entry name" value="Radical_SAM"/>
    <property type="match status" value="1"/>
</dbReference>
<dbReference type="PIRSF" id="PIRSF000368">
    <property type="entry name" value="NrdG"/>
    <property type="match status" value="1"/>
</dbReference>
<evidence type="ECO:0000313" key="13">
    <source>
        <dbReference type="EMBL" id="MBF4808689.1"/>
    </source>
</evidence>
<evidence type="ECO:0000313" key="14">
    <source>
        <dbReference type="Proteomes" id="UP000772566"/>
    </source>
</evidence>
<comment type="cofactor">
    <cofactor evidence="1">
        <name>[4Fe-4S] cluster</name>
        <dbReference type="ChEBI" id="CHEBI:49883"/>
    </cofactor>
</comment>
<evidence type="ECO:0000256" key="3">
    <source>
        <dbReference type="ARBA" id="ARBA00009777"/>
    </source>
</evidence>
<keyword evidence="6" id="KW-0949">S-adenosyl-L-methionine</keyword>
<dbReference type="EC" id="1.97.1.-" evidence="12"/>
<name>A0A930VZH1_9ACTN</name>
<dbReference type="Pfam" id="PF13353">
    <property type="entry name" value="Fer4_12"/>
    <property type="match status" value="1"/>
</dbReference>
<evidence type="ECO:0000256" key="9">
    <source>
        <dbReference type="ARBA" id="ARBA00023004"/>
    </source>
</evidence>
<evidence type="ECO:0000256" key="12">
    <source>
        <dbReference type="PIRNR" id="PIRNR000368"/>
    </source>
</evidence>
<evidence type="ECO:0000256" key="11">
    <source>
        <dbReference type="ARBA" id="ARBA00047365"/>
    </source>
</evidence>